<dbReference type="InterPro" id="IPR007645">
    <property type="entry name" value="RNA_pol_Rpb2_3"/>
</dbReference>
<evidence type="ECO:0000256" key="14">
    <source>
        <dbReference type="RuleBase" id="RU000434"/>
    </source>
</evidence>
<accession>A0A8K0CVZ5</accession>
<keyword evidence="7" id="KW-0479">Metal-binding</keyword>
<dbReference type="InterPro" id="IPR037033">
    <property type="entry name" value="DNA-dir_RNAP_su2_hyb_sf"/>
</dbReference>
<dbReference type="InterPro" id="IPR007644">
    <property type="entry name" value="RNA_pol_bsu_protrusion"/>
</dbReference>
<dbReference type="GO" id="GO:0003677">
    <property type="term" value="F:DNA binding"/>
    <property type="evidence" value="ECO:0007669"/>
    <property type="project" value="InterPro"/>
</dbReference>
<evidence type="ECO:0000256" key="10">
    <source>
        <dbReference type="ARBA" id="ARBA00023163"/>
    </source>
</evidence>
<dbReference type="GO" id="GO:0003899">
    <property type="term" value="F:DNA-directed RNA polymerase activity"/>
    <property type="evidence" value="ECO:0007669"/>
    <property type="project" value="UniProtKB-EC"/>
</dbReference>
<dbReference type="Pfam" id="PF00562">
    <property type="entry name" value="RNA_pol_Rpb2_6"/>
    <property type="match status" value="1"/>
</dbReference>
<dbReference type="FunFam" id="3.90.1110.10:FF:000007">
    <property type="entry name" value="DNA-directed RNA polymerase subunit beta"/>
    <property type="match status" value="1"/>
</dbReference>
<feature type="domain" description="DNA-directed RNA polymerase I subunit RPA2" evidence="21">
    <location>
        <begin position="561"/>
        <end position="618"/>
    </location>
</feature>
<dbReference type="InterPro" id="IPR007641">
    <property type="entry name" value="RNA_pol_Rpb2_7"/>
</dbReference>
<name>A0A8K0CVZ5_IGNLU</name>
<evidence type="ECO:0000256" key="6">
    <source>
        <dbReference type="ARBA" id="ARBA00022695"/>
    </source>
</evidence>
<evidence type="ECO:0000256" key="11">
    <source>
        <dbReference type="ARBA" id="ARBA00023242"/>
    </source>
</evidence>
<evidence type="ECO:0000256" key="4">
    <source>
        <dbReference type="ARBA" id="ARBA00022478"/>
    </source>
</evidence>
<dbReference type="Gene3D" id="3.90.1800.10">
    <property type="entry name" value="RNA polymerase alpha subunit dimerisation domain"/>
    <property type="match status" value="1"/>
</dbReference>
<dbReference type="InterPro" id="IPR007121">
    <property type="entry name" value="RNA_pol_bsu_CS"/>
</dbReference>
<evidence type="ECO:0000313" key="22">
    <source>
        <dbReference type="EMBL" id="KAF2893494.1"/>
    </source>
</evidence>
<feature type="domain" description="RNA polymerase Rpb2" evidence="17">
    <location>
        <begin position="1023"/>
        <end position="1124"/>
    </location>
</feature>
<evidence type="ECO:0000259" key="18">
    <source>
        <dbReference type="Pfam" id="PF04561"/>
    </source>
</evidence>
<dbReference type="InterPro" id="IPR014724">
    <property type="entry name" value="RNA_pol_RPB2_OB-fold"/>
</dbReference>
<dbReference type="Gene3D" id="2.40.50.150">
    <property type="match status" value="1"/>
</dbReference>
<dbReference type="SUPFAM" id="SSF64484">
    <property type="entry name" value="beta and beta-prime subunits of DNA dependent RNA-polymerase"/>
    <property type="match status" value="1"/>
</dbReference>
<reference evidence="22" key="1">
    <citation type="submission" date="2019-08" db="EMBL/GenBank/DDBJ databases">
        <title>The genome of the North American firefly Photinus pyralis.</title>
        <authorList>
            <consortium name="Photinus pyralis genome working group"/>
            <person name="Fallon T.R."/>
            <person name="Sander Lower S.E."/>
            <person name="Weng J.-K."/>
        </authorList>
    </citation>
    <scope>NUCLEOTIDE SEQUENCE</scope>
    <source>
        <strain evidence="22">TRF0915ILg1</strain>
        <tissue evidence="22">Whole body</tissue>
    </source>
</reference>
<evidence type="ECO:0000256" key="1">
    <source>
        <dbReference type="ARBA" id="ARBA00004604"/>
    </source>
</evidence>
<keyword evidence="4 15" id="KW-0240">DNA-directed RNA polymerase</keyword>
<dbReference type="Gene3D" id="2.40.270.10">
    <property type="entry name" value="DNA-directed RNA polymerase, subunit 2, domain 6"/>
    <property type="match status" value="1"/>
</dbReference>
<dbReference type="FunFam" id="3.90.1100.10:FF:000016">
    <property type="entry name" value="DNA-directed RNA polymerase subunit beta"/>
    <property type="match status" value="1"/>
</dbReference>
<dbReference type="Pfam" id="PF04563">
    <property type="entry name" value="RNA_pol_Rpb2_1"/>
    <property type="match status" value="1"/>
</dbReference>
<evidence type="ECO:0000259" key="17">
    <source>
        <dbReference type="Pfam" id="PF04560"/>
    </source>
</evidence>
<dbReference type="Proteomes" id="UP000801492">
    <property type="component" value="Unassembled WGS sequence"/>
</dbReference>
<evidence type="ECO:0000259" key="16">
    <source>
        <dbReference type="Pfam" id="PF00562"/>
    </source>
</evidence>
<feature type="domain" description="DNA-directed RNA polymerase subunit 2 hybrid-binding" evidence="16">
    <location>
        <begin position="668"/>
        <end position="1021"/>
    </location>
</feature>
<feature type="domain" description="RNA polymerase beta subunit protrusion" evidence="19">
    <location>
        <begin position="28"/>
        <end position="399"/>
    </location>
</feature>
<dbReference type="GO" id="GO:0005730">
    <property type="term" value="C:nucleolus"/>
    <property type="evidence" value="ECO:0007669"/>
    <property type="project" value="UniProtKB-SubCell"/>
</dbReference>
<keyword evidence="11" id="KW-0539">Nucleus</keyword>
<evidence type="ECO:0000259" key="20">
    <source>
        <dbReference type="Pfam" id="PF04565"/>
    </source>
</evidence>
<dbReference type="AlphaFoldDB" id="A0A8K0CVZ5"/>
<evidence type="ECO:0000256" key="3">
    <source>
        <dbReference type="ARBA" id="ARBA00011251"/>
    </source>
</evidence>
<proteinExistence type="inferred from homology"/>
<dbReference type="InterPro" id="IPR007120">
    <property type="entry name" value="DNA-dir_RNAP_su2_dom"/>
</dbReference>
<dbReference type="EC" id="2.7.7.6" evidence="15"/>
<dbReference type="FunFam" id="3.90.1800.10:FF:000004">
    <property type="entry name" value="DNA-directed RNA polymerase subunit beta"/>
    <property type="match status" value="1"/>
</dbReference>
<evidence type="ECO:0000256" key="7">
    <source>
        <dbReference type="ARBA" id="ARBA00022723"/>
    </source>
</evidence>
<dbReference type="FunFam" id="2.40.270.10:FF:000011">
    <property type="entry name" value="DNA-directed RNA polymerase subunit beta"/>
    <property type="match status" value="1"/>
</dbReference>
<evidence type="ECO:0000256" key="2">
    <source>
        <dbReference type="ARBA" id="ARBA00006835"/>
    </source>
</evidence>
<keyword evidence="5 15" id="KW-0808">Transferase</keyword>
<gene>
    <name evidence="22" type="ORF">ILUMI_12676</name>
</gene>
<comment type="function">
    <text evidence="12">DNA-dependent RNA polymerase catalyzes the transcription of DNA into RNA using the four ribonucleoside triphosphates as substrates. Second largest core component of RNA polymerase I which synthesizes ribosomal RNA precursors. Proposed to contribute to the polymerase catalytic activity and forms the polymerase active center together with the largest subunit. Pol I is composed of mobile elements and RPA2 is part of the core element with the central large cleft and probably a clamp element that moves to open and close the cleft.</text>
</comment>
<dbReference type="GO" id="GO:0000428">
    <property type="term" value="C:DNA-directed RNA polymerase complex"/>
    <property type="evidence" value="ECO:0007669"/>
    <property type="project" value="UniProtKB-KW"/>
</dbReference>
<dbReference type="EMBL" id="VTPC01007941">
    <property type="protein sequence ID" value="KAF2893494.1"/>
    <property type="molecule type" value="Genomic_DNA"/>
</dbReference>
<keyword evidence="10 15" id="KW-0804">Transcription</keyword>
<dbReference type="OrthoDB" id="10248617at2759"/>
<dbReference type="Gene3D" id="3.90.1110.10">
    <property type="entry name" value="RNA polymerase Rpb2, domain 2"/>
    <property type="match status" value="1"/>
</dbReference>
<feature type="domain" description="RNA polymerase Rpb2" evidence="20">
    <location>
        <begin position="450"/>
        <end position="514"/>
    </location>
</feature>
<comment type="subunit">
    <text evidence="3">Component of the RNA polymerase I (Pol I) complex consisting of at least 13 subunits.</text>
</comment>
<keyword evidence="9" id="KW-0862">Zinc</keyword>
<keyword evidence="23" id="KW-1185">Reference proteome</keyword>
<dbReference type="Pfam" id="PF04561">
    <property type="entry name" value="RNA_pol_Rpb2_2"/>
    <property type="match status" value="1"/>
</dbReference>
<dbReference type="GO" id="GO:0008270">
    <property type="term" value="F:zinc ion binding"/>
    <property type="evidence" value="ECO:0007669"/>
    <property type="project" value="UniProtKB-KW"/>
</dbReference>
<keyword evidence="6 15" id="KW-0548">Nucleotidyltransferase</keyword>
<dbReference type="Pfam" id="PF04565">
    <property type="entry name" value="RNA_pol_Rpb2_3"/>
    <property type="match status" value="1"/>
</dbReference>
<organism evidence="22 23">
    <name type="scientific">Ignelater luminosus</name>
    <name type="common">Cucubano</name>
    <name type="synonym">Pyrophorus luminosus</name>
    <dbReference type="NCBI Taxonomy" id="2038154"/>
    <lineage>
        <taxon>Eukaryota</taxon>
        <taxon>Metazoa</taxon>
        <taxon>Ecdysozoa</taxon>
        <taxon>Arthropoda</taxon>
        <taxon>Hexapoda</taxon>
        <taxon>Insecta</taxon>
        <taxon>Pterygota</taxon>
        <taxon>Neoptera</taxon>
        <taxon>Endopterygota</taxon>
        <taxon>Coleoptera</taxon>
        <taxon>Polyphaga</taxon>
        <taxon>Elateriformia</taxon>
        <taxon>Elateroidea</taxon>
        <taxon>Elateridae</taxon>
        <taxon>Agrypninae</taxon>
        <taxon>Pyrophorini</taxon>
        <taxon>Ignelater</taxon>
    </lineage>
</organism>
<evidence type="ECO:0000259" key="21">
    <source>
        <dbReference type="Pfam" id="PF06883"/>
    </source>
</evidence>
<comment type="catalytic activity">
    <reaction evidence="13">
        <text>RNA(n) + a ribonucleoside 5'-triphosphate = RNA(n+1) + diphosphate</text>
        <dbReference type="Rhea" id="RHEA:21248"/>
        <dbReference type="Rhea" id="RHEA-COMP:14527"/>
        <dbReference type="Rhea" id="RHEA-COMP:17342"/>
        <dbReference type="ChEBI" id="CHEBI:33019"/>
        <dbReference type="ChEBI" id="CHEBI:61557"/>
        <dbReference type="ChEBI" id="CHEBI:140395"/>
        <dbReference type="EC" id="2.7.7.6"/>
    </reaction>
    <physiologicalReaction direction="left-to-right" evidence="13">
        <dbReference type="Rhea" id="RHEA:21249"/>
    </physiologicalReaction>
</comment>
<evidence type="ECO:0000256" key="5">
    <source>
        <dbReference type="ARBA" id="ARBA00022679"/>
    </source>
</evidence>
<dbReference type="PANTHER" id="PTHR20856">
    <property type="entry name" value="DNA-DIRECTED RNA POLYMERASE I SUBUNIT 2"/>
    <property type="match status" value="1"/>
</dbReference>
<dbReference type="InterPro" id="IPR015712">
    <property type="entry name" value="DNA-dir_RNA_pol_su2"/>
</dbReference>
<evidence type="ECO:0000313" key="23">
    <source>
        <dbReference type="Proteomes" id="UP000801492"/>
    </source>
</evidence>
<evidence type="ECO:0000256" key="9">
    <source>
        <dbReference type="ARBA" id="ARBA00022833"/>
    </source>
</evidence>
<dbReference type="InterPro" id="IPR037034">
    <property type="entry name" value="RNA_pol_Rpb2_2_sf"/>
</dbReference>
<dbReference type="FunFam" id="3.90.1100.10:FF:000008">
    <property type="entry name" value="DNA-directed RNA polymerase subunit beta"/>
    <property type="match status" value="1"/>
</dbReference>
<dbReference type="GO" id="GO:0006351">
    <property type="term" value="P:DNA-templated transcription"/>
    <property type="evidence" value="ECO:0007669"/>
    <property type="project" value="InterPro"/>
</dbReference>
<comment type="subcellular location">
    <subcellularLocation>
        <location evidence="1">Nucleus</location>
        <location evidence="1">Nucleolus</location>
    </subcellularLocation>
</comment>
<dbReference type="GO" id="GO:0032549">
    <property type="term" value="F:ribonucleoside binding"/>
    <property type="evidence" value="ECO:0007669"/>
    <property type="project" value="InterPro"/>
</dbReference>
<evidence type="ECO:0000259" key="19">
    <source>
        <dbReference type="Pfam" id="PF04563"/>
    </source>
</evidence>
<dbReference type="Pfam" id="PF04560">
    <property type="entry name" value="RNA_pol_Rpb2_7"/>
    <property type="match status" value="1"/>
</dbReference>
<dbReference type="InterPro" id="IPR009674">
    <property type="entry name" value="Rpa2_dom_4"/>
</dbReference>
<dbReference type="CDD" id="cd00653">
    <property type="entry name" value="RNA_pol_B_RPB2"/>
    <property type="match status" value="1"/>
</dbReference>
<dbReference type="Gene3D" id="3.90.1100.10">
    <property type="match status" value="2"/>
</dbReference>
<evidence type="ECO:0000256" key="12">
    <source>
        <dbReference type="ARBA" id="ARBA00025539"/>
    </source>
</evidence>
<keyword evidence="8" id="KW-0863">Zinc-finger</keyword>
<comment type="caution">
    <text evidence="22">The sequence shown here is derived from an EMBL/GenBank/DDBJ whole genome shotgun (WGS) entry which is preliminary data.</text>
</comment>
<evidence type="ECO:0000256" key="13">
    <source>
        <dbReference type="ARBA" id="ARBA00047768"/>
    </source>
</evidence>
<dbReference type="InterPro" id="IPR007642">
    <property type="entry name" value="RNA_pol_Rpb2_2"/>
</dbReference>
<evidence type="ECO:0000256" key="15">
    <source>
        <dbReference type="RuleBase" id="RU363031"/>
    </source>
</evidence>
<protein>
    <recommendedName>
        <fullName evidence="15">DNA-directed RNA polymerase subunit beta</fullName>
        <ecNumber evidence="15">2.7.7.6</ecNumber>
    </recommendedName>
</protein>
<comment type="similarity">
    <text evidence="2 14">Belongs to the RNA polymerase beta chain family.</text>
</comment>
<dbReference type="PROSITE" id="PS01166">
    <property type="entry name" value="RNA_POL_BETA"/>
    <property type="match status" value="1"/>
</dbReference>
<dbReference type="Pfam" id="PF06883">
    <property type="entry name" value="RNA_pol_Rpa2_4"/>
    <property type="match status" value="1"/>
</dbReference>
<evidence type="ECO:0000256" key="8">
    <source>
        <dbReference type="ARBA" id="ARBA00022771"/>
    </source>
</evidence>
<sequence>MDGPTLRNLTDPKFGKPSKRQNILLQQLGAPHVSSFNYMVNKGLHDAVADIVPVEFSLPNNDRVCLRVEEVSLNCPLVPLGTIGVRNQRIFPSECRQRAATYKGKLGARISWSVNNGHPVYFDKDMGDIPIMIKSNRCHLNFMSPKDLIANGEHEQEWGGYFIIKGHERLVRMLLMTRRNYPIAIKRSGWKTRGALFSDIGLLIRCVQEDQTARTNTLHFVTDGTAKLMFGHNKLLYYAPVVLIMKCLCNYADQYIYKRLVEGYEDDLYYIDCIKNMLRIVHEQHLHSHDECKSYLGKMFRVKFLECPEWKTDAEVTDFILKHCILIHLNSNEDKFNMLVFMTQKLFVFAQDKCKVEGADAVMMQELLLGGHLYLQVVKERLQVWLSNLRLNLLKRARANVGFILDQKEMSNAAKFAGGLEIVMEKFLATGHIYSDTGLGLMQDNGLTIIAENINRMRYMSHFRSVHRGAFFQEMRTTEARQLLPDAWGFICPVHTPDGAPCGLLNHLTMNCIVTDIPDENKRNNIPSVLTELGMLPIKNIQNTEVNVKDCYIAQLDGNVIGYVQDSIVSQLVEGLRLLKIKGEVVPDTMEIVLVPKKKVPGQFPGLFLFTGPARMMRPLNNLVANQIEYIGTFEQLYMDICITPEESYKGVTTHMEIGKTAFLSNLAQLIPMPDCNQSPRNMYQCQMGKQTMGTPCHTWPTQAETKMYRLQTPATPLFRPVHYDDIGLDEFPMGTNAIVAVISYTGYDMEDAMIINKSSYERGFAHGSVYKSEFVQLDHISSYFCRDPTQPTLVDSLDTDGFPYHGKLMKNGDPLYCYYSADQSRFFVVKFKSKEDCYIDNVRLCGNFGTKIKPLACIMFRVPRNPTVGDKFASRAGQKGICSQKWPAEDLPFTETGLVPDIVFNPHGFPSRMTIAMMIEVMAGKSAALHGLVHDASPFKFNEESTAIDYFGRLLEAGGYNYYGTETMYSGIDGREMKAQIFFGIVHYQRLRHMVSDKWQVRSTGPTDMLTRQPLGGRKRGGGVRFGEMERDSLISHGTSFLLQDRLLHCSDRTTAFICTSCKTLLGPITMVKRMADKPNMSETKETCKLCGHGENVVEIQIPYIFKFFVTQLASVNINVKIECQQT</sequence>
<feature type="domain" description="RNA polymerase Rpb2" evidence="18">
    <location>
        <begin position="178"/>
        <end position="367"/>
    </location>
</feature>